<organism evidence="1 2">
    <name type="scientific">Gordonia asplenii</name>
    <dbReference type="NCBI Taxonomy" id="2725283"/>
    <lineage>
        <taxon>Bacteria</taxon>
        <taxon>Bacillati</taxon>
        <taxon>Actinomycetota</taxon>
        <taxon>Actinomycetes</taxon>
        <taxon>Mycobacteriales</taxon>
        <taxon>Gordoniaceae</taxon>
        <taxon>Gordonia</taxon>
    </lineage>
</organism>
<protein>
    <submittedName>
        <fullName evidence="1">Uncharacterized protein</fullName>
    </submittedName>
</protein>
<evidence type="ECO:0000313" key="2">
    <source>
        <dbReference type="Proteomes" id="UP000550729"/>
    </source>
</evidence>
<sequence>MTPDDQYAKWLDTYTSLLIAELDARDFDIKPDVAREFIESTISMIATTTGTSEREARLSITETAVSAWATMLIEEDTEDGDFVAVSGVLFAALQTWASTVLPIVEALRESGAQDVPFDAAFDIAEIISLVEAGFLIDADFVGALELSLPADEAHSLLAELSIVNEWVGSPALAAKLSELDAELDLPEALSDPAGETSLADLAGHLADLGRNVVTGLDTYHRHLGQDVQAVLHYDDLEEA</sequence>
<dbReference type="EMBL" id="JABBNB010000039">
    <property type="protein sequence ID" value="NMO04701.1"/>
    <property type="molecule type" value="Genomic_DNA"/>
</dbReference>
<dbReference type="AlphaFoldDB" id="A0A848L899"/>
<proteinExistence type="predicted"/>
<gene>
    <name evidence="1" type="ORF">HH308_26110</name>
</gene>
<comment type="caution">
    <text evidence="1">The sequence shown here is derived from an EMBL/GenBank/DDBJ whole genome shotgun (WGS) entry which is preliminary data.</text>
</comment>
<reference evidence="1 2" key="1">
    <citation type="submission" date="2020-04" db="EMBL/GenBank/DDBJ databases">
        <title>Gordonia sp. nov. TBRC 11910.</title>
        <authorList>
            <person name="Suriyachadkun C."/>
        </authorList>
    </citation>
    <scope>NUCLEOTIDE SEQUENCE [LARGE SCALE GENOMIC DNA]</scope>
    <source>
        <strain evidence="1 2">TBRC 11910</strain>
    </source>
</reference>
<keyword evidence="2" id="KW-1185">Reference proteome</keyword>
<accession>A0A848L899</accession>
<evidence type="ECO:0000313" key="1">
    <source>
        <dbReference type="EMBL" id="NMO04701.1"/>
    </source>
</evidence>
<dbReference type="Proteomes" id="UP000550729">
    <property type="component" value="Unassembled WGS sequence"/>
</dbReference>
<dbReference type="RefSeq" id="WP_170197203.1">
    <property type="nucleotide sequence ID" value="NZ_JABBNB010000039.1"/>
</dbReference>
<name>A0A848L899_9ACTN</name>